<evidence type="ECO:0000259" key="1">
    <source>
        <dbReference type="Pfam" id="PF13924"/>
    </source>
</evidence>
<dbReference type="AlphaFoldDB" id="A0A166KEM5"/>
<evidence type="ECO:0000313" key="3">
    <source>
        <dbReference type="Proteomes" id="UP000076555"/>
    </source>
</evidence>
<reference evidence="2 3" key="1">
    <citation type="submission" date="2016-04" db="EMBL/GenBank/DDBJ databases">
        <title>Draft Genome Assembly of the Bloom-forming Cyanobacterium Nodularia spumigena Strain CENA596 in Shrimp Production Ponds.</title>
        <authorList>
            <person name="Popin R.V."/>
            <person name="Rigonato J."/>
            <person name="Abreu V.A."/>
            <person name="Andreote A.P."/>
            <person name="Silveira S.B."/>
            <person name="Odebrecht C."/>
            <person name="Fiore M.F."/>
        </authorList>
    </citation>
    <scope>NUCLEOTIDE SEQUENCE [LARGE SCALE GENOMIC DNA]</scope>
    <source>
        <strain evidence="2 3">CENA596</strain>
    </source>
</reference>
<protein>
    <recommendedName>
        <fullName evidence="1">Lipocalin-like domain-containing protein</fullName>
    </recommendedName>
</protein>
<dbReference type="InterPro" id="IPR024311">
    <property type="entry name" value="Lipocalin-like"/>
</dbReference>
<evidence type="ECO:0000313" key="2">
    <source>
        <dbReference type="EMBL" id="KZL51008.1"/>
    </source>
</evidence>
<proteinExistence type="predicted"/>
<sequence length="157" mass="18092">MNKNNFVGTWKLVSWETKSTDGKIIHPFGENPIGYITYTENGYMSATIMKPHRRNIEVSSADLMNARRIFLKPWLLITAFKYIKAIIRYVQASANYVSYSGKYEIQAETVIHHVEVSLIPDWVGTKQERKFQFIGDRLVLVTPPIGGNPQSLTWERL</sequence>
<dbReference type="OrthoDB" id="118834at2"/>
<dbReference type="Proteomes" id="UP000076555">
    <property type="component" value="Unassembled WGS sequence"/>
</dbReference>
<dbReference type="Pfam" id="PF13924">
    <property type="entry name" value="Lipocalin_5"/>
    <property type="match status" value="1"/>
</dbReference>
<dbReference type="EMBL" id="LWAJ01000053">
    <property type="protein sequence ID" value="KZL51008.1"/>
    <property type="molecule type" value="Genomic_DNA"/>
</dbReference>
<feature type="domain" description="Lipocalin-like" evidence="1">
    <location>
        <begin position="7"/>
        <end position="145"/>
    </location>
</feature>
<comment type="caution">
    <text evidence="2">The sequence shown here is derived from an EMBL/GenBank/DDBJ whole genome shotgun (WGS) entry which is preliminary data.</text>
</comment>
<gene>
    <name evidence="2" type="ORF">A2T98_04525</name>
</gene>
<organism evidence="2 3">
    <name type="scientific">Nodularia spumigena CENA596</name>
    <dbReference type="NCBI Taxonomy" id="1819295"/>
    <lineage>
        <taxon>Bacteria</taxon>
        <taxon>Bacillati</taxon>
        <taxon>Cyanobacteriota</taxon>
        <taxon>Cyanophyceae</taxon>
        <taxon>Nostocales</taxon>
        <taxon>Nodulariaceae</taxon>
        <taxon>Nodularia</taxon>
    </lineage>
</organism>
<dbReference type="RefSeq" id="WP_063871743.1">
    <property type="nucleotide sequence ID" value="NZ_CAWMRI010000053.1"/>
</dbReference>
<name>A0A166KEM5_NODSP</name>
<accession>A0A166KEM5</accession>